<dbReference type="InterPro" id="IPR002104">
    <property type="entry name" value="Integrase_catalytic"/>
</dbReference>
<dbReference type="GO" id="GO:0015074">
    <property type="term" value="P:DNA integration"/>
    <property type="evidence" value="ECO:0007669"/>
    <property type="project" value="InterPro"/>
</dbReference>
<evidence type="ECO:0000313" key="7">
    <source>
        <dbReference type="Proteomes" id="UP000029507"/>
    </source>
</evidence>
<evidence type="ECO:0000259" key="4">
    <source>
        <dbReference type="PROSITE" id="PS51898"/>
    </source>
</evidence>
<dbReference type="PROSITE" id="PS51898">
    <property type="entry name" value="TYR_RECOMBINASE"/>
    <property type="match status" value="1"/>
</dbReference>
<dbReference type="InterPro" id="IPR011010">
    <property type="entry name" value="DNA_brk_join_enz"/>
</dbReference>
<dbReference type="PROSITE" id="PS51900">
    <property type="entry name" value="CB"/>
    <property type="match status" value="1"/>
</dbReference>
<dbReference type="Pfam" id="PF00589">
    <property type="entry name" value="Phage_integrase"/>
    <property type="match status" value="1"/>
</dbReference>
<gene>
    <name evidence="6" type="ORF">PSTEL_07915</name>
</gene>
<evidence type="ECO:0000256" key="1">
    <source>
        <dbReference type="ARBA" id="ARBA00023125"/>
    </source>
</evidence>
<dbReference type="Gene3D" id="1.10.443.10">
    <property type="entry name" value="Intergrase catalytic core"/>
    <property type="match status" value="1"/>
</dbReference>
<proteinExistence type="predicted"/>
<keyword evidence="2" id="KW-0233">DNA recombination</keyword>
<dbReference type="STRING" id="169760.PSTEL_07915"/>
<dbReference type="InterPro" id="IPR013762">
    <property type="entry name" value="Integrase-like_cat_sf"/>
</dbReference>
<keyword evidence="7" id="KW-1185">Reference proteome</keyword>
<feature type="domain" description="Core-binding (CB)" evidence="5">
    <location>
        <begin position="50"/>
        <end position="134"/>
    </location>
</feature>
<dbReference type="InterPro" id="IPR044068">
    <property type="entry name" value="CB"/>
</dbReference>
<organism evidence="6 7">
    <name type="scientific">Paenibacillus stellifer</name>
    <dbReference type="NCBI Taxonomy" id="169760"/>
    <lineage>
        <taxon>Bacteria</taxon>
        <taxon>Bacillati</taxon>
        <taxon>Bacillota</taxon>
        <taxon>Bacilli</taxon>
        <taxon>Bacillales</taxon>
        <taxon>Paenibacillaceae</taxon>
        <taxon>Paenibacillus</taxon>
    </lineage>
</organism>
<feature type="domain" description="Tyr recombinase" evidence="4">
    <location>
        <begin position="158"/>
        <end position="350"/>
    </location>
</feature>
<accession>A0A089LQ85</accession>
<dbReference type="GO" id="GO:0003677">
    <property type="term" value="F:DNA binding"/>
    <property type="evidence" value="ECO:0007669"/>
    <property type="project" value="UniProtKB-UniRule"/>
</dbReference>
<dbReference type="InterPro" id="IPR050090">
    <property type="entry name" value="Tyrosine_recombinase_XerCD"/>
</dbReference>
<dbReference type="RefSeq" id="WP_038694500.1">
    <property type="nucleotide sequence ID" value="NZ_CP009286.1"/>
</dbReference>
<protein>
    <recommendedName>
        <fullName evidence="8">Integrase</fullName>
    </recommendedName>
</protein>
<dbReference type="KEGG" id="pste:PSTEL_07915"/>
<sequence>MFKVEGNSPVANLMVHLQKLAATNSHDHMRQALERSNLIFVEEPNERKDVTFEEAVNWYLQSSEFGRKSEATQKTYRSELNQFVSFVDSLPETPSLLSFEKNPKVLLDYLKPVKTQNTRSKKASFLRDFFTVTFTRFFEIDIKKIKETLIVDVEFDEDLPKAFTKEQVEEIINLSRLTNDGFRNFVILWTFLGSGIRLNELTQLQIGDICYNSQNIKVRVKGKKLQKVPRRITATSLELLRKYVSFKYGSLKGQPNYTDLYVFSTDKGVTPISDSTVQKMLDGLISEAQTISPEEKERLSVHSLRHSFALFALEEGVDLVSISKLLGHKSLKTTTIYLQLFNSMLLQAIEKHPFARSLAANLFD</sequence>
<keyword evidence="1 3" id="KW-0238">DNA-binding</keyword>
<name>A0A089LQ85_9BACL</name>
<evidence type="ECO:0000313" key="6">
    <source>
        <dbReference type="EMBL" id="AIQ63037.1"/>
    </source>
</evidence>
<evidence type="ECO:0000259" key="5">
    <source>
        <dbReference type="PROSITE" id="PS51900"/>
    </source>
</evidence>
<dbReference type="EMBL" id="CP009286">
    <property type="protein sequence ID" value="AIQ63037.1"/>
    <property type="molecule type" value="Genomic_DNA"/>
</dbReference>
<dbReference type="Proteomes" id="UP000029507">
    <property type="component" value="Chromosome"/>
</dbReference>
<dbReference type="SUPFAM" id="SSF56349">
    <property type="entry name" value="DNA breaking-rejoining enzymes"/>
    <property type="match status" value="1"/>
</dbReference>
<evidence type="ECO:0000256" key="2">
    <source>
        <dbReference type="ARBA" id="ARBA00023172"/>
    </source>
</evidence>
<evidence type="ECO:0008006" key="8">
    <source>
        <dbReference type="Google" id="ProtNLM"/>
    </source>
</evidence>
<evidence type="ECO:0000256" key="3">
    <source>
        <dbReference type="PROSITE-ProRule" id="PRU01248"/>
    </source>
</evidence>
<dbReference type="PANTHER" id="PTHR30349">
    <property type="entry name" value="PHAGE INTEGRASE-RELATED"/>
    <property type="match status" value="1"/>
</dbReference>
<dbReference type="GO" id="GO:0006310">
    <property type="term" value="P:DNA recombination"/>
    <property type="evidence" value="ECO:0007669"/>
    <property type="project" value="UniProtKB-KW"/>
</dbReference>
<dbReference type="PANTHER" id="PTHR30349:SF64">
    <property type="entry name" value="PROPHAGE INTEGRASE INTD-RELATED"/>
    <property type="match status" value="1"/>
</dbReference>
<dbReference type="HOGENOM" id="CLU_754082_0_0_9"/>
<reference evidence="6 7" key="1">
    <citation type="submission" date="2014-08" db="EMBL/GenBank/DDBJ databases">
        <title>Comparative genomics of the Paenibacillus odorifer group.</title>
        <authorList>
            <person name="den Bakker H.C."/>
            <person name="Tsai Y.-C."/>
            <person name="Martin N."/>
            <person name="Korlach J."/>
            <person name="Wiedmann M."/>
        </authorList>
    </citation>
    <scope>NUCLEOTIDE SEQUENCE [LARGE SCALE GENOMIC DNA]</scope>
    <source>
        <strain evidence="6 7">DSM 14472</strain>
    </source>
</reference>
<dbReference type="AlphaFoldDB" id="A0A089LQ85"/>